<dbReference type="AlphaFoldDB" id="A0A9Q3FP49"/>
<organism evidence="2 3">
    <name type="scientific">Austropuccinia psidii MF-1</name>
    <dbReference type="NCBI Taxonomy" id="1389203"/>
    <lineage>
        <taxon>Eukaryota</taxon>
        <taxon>Fungi</taxon>
        <taxon>Dikarya</taxon>
        <taxon>Basidiomycota</taxon>
        <taxon>Pucciniomycotina</taxon>
        <taxon>Pucciniomycetes</taxon>
        <taxon>Pucciniales</taxon>
        <taxon>Sphaerophragmiaceae</taxon>
        <taxon>Austropuccinia</taxon>
    </lineage>
</organism>
<dbReference type="Proteomes" id="UP000765509">
    <property type="component" value="Unassembled WGS sequence"/>
</dbReference>
<evidence type="ECO:0000313" key="2">
    <source>
        <dbReference type="EMBL" id="MBW0542654.1"/>
    </source>
</evidence>
<gene>
    <name evidence="2" type="ORF">O181_082369</name>
</gene>
<accession>A0A9Q3FP49</accession>
<proteinExistence type="predicted"/>
<keyword evidence="3" id="KW-1185">Reference proteome</keyword>
<reference evidence="2" key="1">
    <citation type="submission" date="2021-03" db="EMBL/GenBank/DDBJ databases">
        <title>Draft genome sequence of rust myrtle Austropuccinia psidii MF-1, a brazilian biotype.</title>
        <authorList>
            <person name="Quecine M.C."/>
            <person name="Pachon D.M.R."/>
            <person name="Bonatelli M.L."/>
            <person name="Correr F.H."/>
            <person name="Franceschini L.M."/>
            <person name="Leite T.F."/>
            <person name="Margarido G.R.A."/>
            <person name="Almeida C.A."/>
            <person name="Ferrarezi J.A."/>
            <person name="Labate C.A."/>
        </authorList>
    </citation>
    <scope>NUCLEOTIDE SEQUENCE</scope>
    <source>
        <strain evidence="2">MF-1</strain>
    </source>
</reference>
<feature type="region of interest" description="Disordered" evidence="1">
    <location>
        <begin position="1"/>
        <end position="42"/>
    </location>
</feature>
<comment type="caution">
    <text evidence="2">The sequence shown here is derived from an EMBL/GenBank/DDBJ whole genome shotgun (WGS) entry which is preliminary data.</text>
</comment>
<name>A0A9Q3FP49_9BASI</name>
<evidence type="ECO:0000256" key="1">
    <source>
        <dbReference type="SAM" id="MobiDB-lite"/>
    </source>
</evidence>
<protein>
    <submittedName>
        <fullName evidence="2">Uncharacterized protein</fullName>
    </submittedName>
</protein>
<dbReference type="EMBL" id="AVOT02047363">
    <property type="protein sequence ID" value="MBW0542654.1"/>
    <property type="molecule type" value="Genomic_DNA"/>
</dbReference>
<sequence length="139" mass="15830">MSQRDTLQRSNGNSQRIQFHQSFQNTGREGKQDKAESSPYPSYRIMAEADRAYSDSFRITKSIQTQLFSGFKPFRNSISGAKSSHSSQSQVVSKRQQVYKGIKQDFFWPKAERVRSNDTEAVGLGKRSTQEPEIVLNTS</sequence>
<feature type="region of interest" description="Disordered" evidence="1">
    <location>
        <begin position="119"/>
        <end position="139"/>
    </location>
</feature>
<evidence type="ECO:0000313" key="3">
    <source>
        <dbReference type="Proteomes" id="UP000765509"/>
    </source>
</evidence>
<feature type="compositionally biased region" description="Polar residues" evidence="1">
    <location>
        <begin position="1"/>
        <end position="27"/>
    </location>
</feature>